<evidence type="ECO:0000256" key="6">
    <source>
        <dbReference type="ARBA" id="ARBA00023136"/>
    </source>
</evidence>
<feature type="transmembrane region" description="Helical" evidence="7">
    <location>
        <begin position="250"/>
        <end position="270"/>
    </location>
</feature>
<feature type="domain" description="Major facilitator superfamily (MFS) profile" evidence="8">
    <location>
        <begin position="1"/>
        <end position="387"/>
    </location>
</feature>
<evidence type="ECO:0000256" key="5">
    <source>
        <dbReference type="ARBA" id="ARBA00022989"/>
    </source>
</evidence>
<dbReference type="GO" id="GO:0005886">
    <property type="term" value="C:plasma membrane"/>
    <property type="evidence" value="ECO:0007669"/>
    <property type="project" value="UniProtKB-SubCell"/>
</dbReference>
<feature type="transmembrane region" description="Helical" evidence="7">
    <location>
        <begin position="70"/>
        <end position="92"/>
    </location>
</feature>
<accession>A0A4S2EJX7</accession>
<proteinExistence type="predicted"/>
<feature type="transmembrane region" description="Helical" evidence="7">
    <location>
        <begin position="363"/>
        <end position="382"/>
    </location>
</feature>
<evidence type="ECO:0000256" key="2">
    <source>
        <dbReference type="ARBA" id="ARBA00022448"/>
    </source>
</evidence>
<feature type="transmembrane region" description="Helical" evidence="7">
    <location>
        <begin position="12"/>
        <end position="32"/>
    </location>
</feature>
<dbReference type="InterPro" id="IPR020846">
    <property type="entry name" value="MFS_dom"/>
</dbReference>
<keyword evidence="4 7" id="KW-0812">Transmembrane</keyword>
<feature type="transmembrane region" description="Helical" evidence="7">
    <location>
        <begin position="329"/>
        <end position="351"/>
    </location>
</feature>
<evidence type="ECO:0000256" key="3">
    <source>
        <dbReference type="ARBA" id="ARBA00022475"/>
    </source>
</evidence>
<feature type="transmembrane region" description="Helical" evidence="7">
    <location>
        <begin position="38"/>
        <end position="63"/>
    </location>
</feature>
<dbReference type="PANTHER" id="PTHR23513">
    <property type="entry name" value="INTEGRAL MEMBRANE EFFLUX PROTEIN-RELATED"/>
    <property type="match status" value="1"/>
</dbReference>
<keyword evidence="5 7" id="KW-1133">Transmembrane helix</keyword>
<keyword evidence="2" id="KW-0813">Transport</keyword>
<dbReference type="AlphaFoldDB" id="A0A4S2EJX7"/>
<dbReference type="Gene3D" id="1.20.1250.20">
    <property type="entry name" value="MFS general substrate transporter like domains"/>
    <property type="match status" value="2"/>
</dbReference>
<comment type="caution">
    <text evidence="9">The sequence shown here is derived from an EMBL/GenBank/DDBJ whole genome shotgun (WGS) entry which is preliminary data.</text>
</comment>
<dbReference type="GO" id="GO:0022857">
    <property type="term" value="F:transmembrane transporter activity"/>
    <property type="evidence" value="ECO:0007669"/>
    <property type="project" value="InterPro"/>
</dbReference>
<keyword evidence="3" id="KW-1003">Cell membrane</keyword>
<dbReference type="CDD" id="cd06173">
    <property type="entry name" value="MFS_MefA_like"/>
    <property type="match status" value="1"/>
</dbReference>
<dbReference type="RefSeq" id="WP_135942235.1">
    <property type="nucleotide sequence ID" value="NZ_SRYK01000040.1"/>
</dbReference>
<feature type="transmembrane region" description="Helical" evidence="7">
    <location>
        <begin position="98"/>
        <end position="115"/>
    </location>
</feature>
<feature type="transmembrane region" description="Helical" evidence="7">
    <location>
        <begin position="275"/>
        <end position="292"/>
    </location>
</feature>
<evidence type="ECO:0000259" key="8">
    <source>
        <dbReference type="PROSITE" id="PS50850"/>
    </source>
</evidence>
<sequence>MMKKNFRLFITSDIISQFGAGLILVALNWYIIDIYHSNSLIAIVANINVIAGILISIIAVGILKCINARWLVISSICFRIFFIVLALVLFKMNLDKKLAIYLLALSGGIGWNLYFPASKDILNSFMTEDNALQINSFAEISMQVGLLTATLFSGILYRYVGFKNILVIGIVLFVSSLLIFSSVKYSEQNKIKADKNVKLFSYFLKEKWLLLLGIVLYIPFIGTNIITTALPGYIKDHLSGNSIVYGITDTMYGVGACLASFVLTFIVKYFNKEKLILFLFIFSIILGAVLSLNQKLSLAIGYIFLLGMVEPVIRTIMYTRTMEIVPSTLLGAVVAFWNFINLILQFFANYGVGKVMDDVGPQWGFIIYAGVMILGSLIFIGIKKPYKTT</sequence>
<name>A0A4S2EJX7_9LACO</name>
<keyword evidence="6 7" id="KW-0472">Membrane</keyword>
<dbReference type="InterPro" id="IPR036259">
    <property type="entry name" value="MFS_trans_sf"/>
</dbReference>
<feature type="transmembrane region" description="Helical" evidence="7">
    <location>
        <begin position="165"/>
        <end position="187"/>
    </location>
</feature>
<dbReference type="PROSITE" id="PS50850">
    <property type="entry name" value="MFS"/>
    <property type="match status" value="1"/>
</dbReference>
<evidence type="ECO:0000256" key="4">
    <source>
        <dbReference type="ARBA" id="ARBA00022692"/>
    </source>
</evidence>
<dbReference type="PANTHER" id="PTHR23513:SF11">
    <property type="entry name" value="STAPHYLOFERRIN A TRANSPORTER"/>
    <property type="match status" value="1"/>
</dbReference>
<organism evidence="9 10">
    <name type="scientific">Ligilactobacillus murinus</name>
    <dbReference type="NCBI Taxonomy" id="1622"/>
    <lineage>
        <taxon>Bacteria</taxon>
        <taxon>Bacillati</taxon>
        <taxon>Bacillota</taxon>
        <taxon>Bacilli</taxon>
        <taxon>Lactobacillales</taxon>
        <taxon>Lactobacillaceae</taxon>
        <taxon>Ligilactobacillus</taxon>
    </lineage>
</organism>
<dbReference type="InterPro" id="IPR011701">
    <property type="entry name" value="MFS"/>
</dbReference>
<evidence type="ECO:0000313" key="10">
    <source>
        <dbReference type="Proteomes" id="UP000306855"/>
    </source>
</evidence>
<feature type="transmembrane region" description="Helical" evidence="7">
    <location>
        <begin position="136"/>
        <end position="159"/>
    </location>
</feature>
<evidence type="ECO:0000256" key="1">
    <source>
        <dbReference type="ARBA" id="ARBA00004651"/>
    </source>
</evidence>
<evidence type="ECO:0000256" key="7">
    <source>
        <dbReference type="SAM" id="Phobius"/>
    </source>
</evidence>
<evidence type="ECO:0000313" key="9">
    <source>
        <dbReference type="EMBL" id="TGY54504.1"/>
    </source>
</evidence>
<feature type="transmembrane region" description="Helical" evidence="7">
    <location>
        <begin position="208"/>
        <end position="230"/>
    </location>
</feature>
<protein>
    <submittedName>
        <fullName evidence="9">MFS transporter</fullName>
    </submittedName>
</protein>
<gene>
    <name evidence="9" type="ORF">E5340_07690</name>
</gene>
<reference evidence="9 10" key="1">
    <citation type="submission" date="2019-04" db="EMBL/GenBank/DDBJ databases">
        <title>Microbes associate with the intestines of laboratory mice.</title>
        <authorList>
            <person name="Navarre W."/>
            <person name="Wong E."/>
            <person name="Huang K."/>
            <person name="Tropini C."/>
            <person name="Ng K."/>
            <person name="Yu B."/>
        </authorList>
    </citation>
    <scope>NUCLEOTIDE SEQUENCE [LARGE SCALE GENOMIC DNA]</scope>
    <source>
        <strain evidence="9 10">NM26_J9</strain>
    </source>
</reference>
<dbReference type="SUPFAM" id="SSF103473">
    <property type="entry name" value="MFS general substrate transporter"/>
    <property type="match status" value="1"/>
</dbReference>
<dbReference type="Pfam" id="PF07690">
    <property type="entry name" value="MFS_1"/>
    <property type="match status" value="2"/>
</dbReference>
<dbReference type="EMBL" id="SRYK01000040">
    <property type="protein sequence ID" value="TGY54504.1"/>
    <property type="molecule type" value="Genomic_DNA"/>
</dbReference>
<dbReference type="Proteomes" id="UP000306855">
    <property type="component" value="Unassembled WGS sequence"/>
</dbReference>
<feature type="transmembrane region" description="Helical" evidence="7">
    <location>
        <begin position="298"/>
        <end position="317"/>
    </location>
</feature>
<comment type="subcellular location">
    <subcellularLocation>
        <location evidence="1">Cell membrane</location>
        <topology evidence="1">Multi-pass membrane protein</topology>
    </subcellularLocation>
</comment>